<reference evidence="3" key="1">
    <citation type="submission" date="2020-11" db="EMBL/GenBank/DDBJ databases">
        <authorList>
            <consortium name="DOE Joint Genome Institute"/>
            <person name="Ahrendt S."/>
            <person name="Riley R."/>
            <person name="Andreopoulos W."/>
            <person name="LaButti K."/>
            <person name="Pangilinan J."/>
            <person name="Ruiz-duenas F.J."/>
            <person name="Barrasa J.M."/>
            <person name="Sanchez-Garcia M."/>
            <person name="Camarero S."/>
            <person name="Miyauchi S."/>
            <person name="Serrano A."/>
            <person name="Linde D."/>
            <person name="Babiker R."/>
            <person name="Drula E."/>
            <person name="Ayuso-Fernandez I."/>
            <person name="Pacheco R."/>
            <person name="Padilla G."/>
            <person name="Ferreira P."/>
            <person name="Barriuso J."/>
            <person name="Kellner H."/>
            <person name="Castanera R."/>
            <person name="Alfaro M."/>
            <person name="Ramirez L."/>
            <person name="Pisabarro A.G."/>
            <person name="Kuo A."/>
            <person name="Tritt A."/>
            <person name="Lipzen A."/>
            <person name="He G."/>
            <person name="Yan M."/>
            <person name="Ng V."/>
            <person name="Cullen D."/>
            <person name="Martin F."/>
            <person name="Rosso M.-N."/>
            <person name="Henrissat B."/>
            <person name="Hibbett D."/>
            <person name="Martinez A.T."/>
            <person name="Grigoriev I.V."/>
        </authorList>
    </citation>
    <scope>NUCLEOTIDE SEQUENCE</scope>
    <source>
        <strain evidence="3">AH 44721</strain>
    </source>
</reference>
<dbReference type="AlphaFoldDB" id="A0A9P5NYV1"/>
<proteinExistence type="predicted"/>
<comment type="caution">
    <text evidence="3">The sequence shown here is derived from an EMBL/GenBank/DDBJ whole genome shotgun (WGS) entry which is preliminary data.</text>
</comment>
<feature type="domain" description="Septin-type G" evidence="2">
    <location>
        <begin position="1"/>
        <end position="90"/>
    </location>
</feature>
<dbReference type="CDD" id="cd00882">
    <property type="entry name" value="Ras_like_GTPase"/>
    <property type="match status" value="1"/>
</dbReference>
<dbReference type="InterPro" id="IPR027417">
    <property type="entry name" value="P-loop_NTPase"/>
</dbReference>
<feature type="non-terminal residue" evidence="3">
    <location>
        <position position="243"/>
    </location>
</feature>
<gene>
    <name evidence="3" type="ORF">CPB84DRAFT_1674206</name>
</gene>
<dbReference type="OrthoDB" id="8954335at2759"/>
<name>A0A9P5NYV1_GYMJU</name>
<dbReference type="GO" id="GO:0005525">
    <property type="term" value="F:GTP binding"/>
    <property type="evidence" value="ECO:0007669"/>
    <property type="project" value="InterPro"/>
</dbReference>
<accession>A0A9P5NYV1</accession>
<dbReference type="Proteomes" id="UP000724874">
    <property type="component" value="Unassembled WGS sequence"/>
</dbReference>
<dbReference type="SUPFAM" id="SSF52540">
    <property type="entry name" value="P-loop containing nucleoside triphosphate hydrolases"/>
    <property type="match status" value="1"/>
</dbReference>
<evidence type="ECO:0000313" key="4">
    <source>
        <dbReference type="Proteomes" id="UP000724874"/>
    </source>
</evidence>
<protein>
    <recommendedName>
        <fullName evidence="2">Septin-type G domain-containing protein</fullName>
    </recommendedName>
</protein>
<keyword evidence="4" id="KW-1185">Reference proteome</keyword>
<dbReference type="InterPro" id="IPR030379">
    <property type="entry name" value="G_SEPTIN_dom"/>
</dbReference>
<dbReference type="EMBL" id="JADNYJ010000011">
    <property type="protein sequence ID" value="KAF8908552.1"/>
    <property type="molecule type" value="Genomic_DNA"/>
</dbReference>
<sequence length="243" mass="27457">VIGPTGAGKSTFINCLLPKDSDQRMIVNHGLASSVDDPKAAEIASFSSHPRVKGRRLLLLDTPGFDDTLKDDTMVLTSIANLISNQYCSYSTVLGGVIYLHDITVDRLSAAASRSLQILDHLCGSKVFRNVVLVTTKWNRETPDRHCERHELELRDNYWKPLITQGSSMERFQEESDASKFVDLILSRTSDHGIVLDIQKEMVDERKSVSETKAGKTSKRQNEPEKGVKLSFFRRIRRFFFPK</sequence>
<evidence type="ECO:0000256" key="1">
    <source>
        <dbReference type="SAM" id="MobiDB-lite"/>
    </source>
</evidence>
<evidence type="ECO:0000313" key="3">
    <source>
        <dbReference type="EMBL" id="KAF8908552.1"/>
    </source>
</evidence>
<organism evidence="3 4">
    <name type="scientific">Gymnopilus junonius</name>
    <name type="common">Spectacular rustgill mushroom</name>
    <name type="synonym">Gymnopilus spectabilis subsp. junonius</name>
    <dbReference type="NCBI Taxonomy" id="109634"/>
    <lineage>
        <taxon>Eukaryota</taxon>
        <taxon>Fungi</taxon>
        <taxon>Dikarya</taxon>
        <taxon>Basidiomycota</taxon>
        <taxon>Agaricomycotina</taxon>
        <taxon>Agaricomycetes</taxon>
        <taxon>Agaricomycetidae</taxon>
        <taxon>Agaricales</taxon>
        <taxon>Agaricineae</taxon>
        <taxon>Hymenogastraceae</taxon>
        <taxon>Gymnopilus</taxon>
    </lineage>
</organism>
<dbReference type="Gene3D" id="3.40.50.300">
    <property type="entry name" value="P-loop containing nucleotide triphosphate hydrolases"/>
    <property type="match status" value="1"/>
</dbReference>
<feature type="region of interest" description="Disordered" evidence="1">
    <location>
        <begin position="207"/>
        <end position="226"/>
    </location>
</feature>
<evidence type="ECO:0000259" key="2">
    <source>
        <dbReference type="Pfam" id="PF00735"/>
    </source>
</evidence>
<dbReference type="Pfam" id="PF00735">
    <property type="entry name" value="Septin"/>
    <property type="match status" value="1"/>
</dbReference>